<feature type="domain" description="DUF2264" evidence="1">
    <location>
        <begin position="18"/>
        <end position="358"/>
    </location>
</feature>
<evidence type="ECO:0000313" key="3">
    <source>
        <dbReference type="EMBL" id="UVF21698.1"/>
    </source>
</evidence>
<dbReference type="PIRSF" id="PIRSF014753">
    <property type="entry name" value="UCP014753"/>
    <property type="match status" value="1"/>
</dbReference>
<organism evidence="3 4">
    <name type="scientific">Microvirga terrae</name>
    <dbReference type="NCBI Taxonomy" id="2740529"/>
    <lineage>
        <taxon>Bacteria</taxon>
        <taxon>Pseudomonadati</taxon>
        <taxon>Pseudomonadota</taxon>
        <taxon>Alphaproteobacteria</taxon>
        <taxon>Hyphomicrobiales</taxon>
        <taxon>Methylobacteriaceae</taxon>
        <taxon>Microvirga</taxon>
    </lineage>
</organism>
<reference evidence="3" key="1">
    <citation type="submission" date="2022-08" db="EMBL/GenBank/DDBJ databases">
        <title>Microvirga terrae sp. nov., isolated from soil.</title>
        <authorList>
            <person name="Kim K.H."/>
            <person name="Seo Y.L."/>
            <person name="Kim J.M."/>
            <person name="Lee J.K."/>
            <person name="Han D.M."/>
            <person name="Jeon C.O."/>
        </authorList>
    </citation>
    <scope>NUCLEOTIDE SEQUENCE</scope>
    <source>
        <strain evidence="3">R24</strain>
    </source>
</reference>
<protein>
    <submittedName>
        <fullName evidence="3">DUF2264 domain-containing protein</fullName>
    </submittedName>
</protein>
<evidence type="ECO:0000259" key="2">
    <source>
        <dbReference type="Pfam" id="PF20938"/>
    </source>
</evidence>
<evidence type="ECO:0000313" key="4">
    <source>
        <dbReference type="Proteomes" id="UP001017257"/>
    </source>
</evidence>
<dbReference type="InterPro" id="IPR016624">
    <property type="entry name" value="UCP014753"/>
</dbReference>
<keyword evidence="4" id="KW-1185">Reference proteome</keyword>
<dbReference type="InterPro" id="IPR049349">
    <property type="entry name" value="DUF2264_N"/>
</dbReference>
<name>A0ABY5RXI6_9HYPH</name>
<accession>A0ABY5RXI6</accession>
<feature type="domain" description="DUF2264" evidence="2">
    <location>
        <begin position="369"/>
        <end position="593"/>
    </location>
</feature>
<dbReference type="Proteomes" id="UP001017257">
    <property type="component" value="Chromosome"/>
</dbReference>
<dbReference type="Pfam" id="PF10022">
    <property type="entry name" value="DUF2264"/>
    <property type="match status" value="1"/>
</dbReference>
<dbReference type="PANTHER" id="PTHR35339">
    <property type="entry name" value="LINALOOL DEHYDRATASE_ISOMERASE DOMAIN-CONTAINING PROTEIN"/>
    <property type="match status" value="1"/>
</dbReference>
<proteinExistence type="predicted"/>
<dbReference type="InterPro" id="IPR049237">
    <property type="entry name" value="DUF2264_C"/>
</dbReference>
<gene>
    <name evidence="3" type="ORF">HPT29_011505</name>
</gene>
<dbReference type="RefSeq" id="WP_173950273.1">
    <property type="nucleotide sequence ID" value="NZ_CP102845.1"/>
</dbReference>
<dbReference type="EMBL" id="CP102845">
    <property type="protein sequence ID" value="UVF21698.1"/>
    <property type="molecule type" value="Genomic_DNA"/>
</dbReference>
<dbReference type="Pfam" id="PF20938">
    <property type="entry name" value="DUF2264_C"/>
    <property type="match status" value="1"/>
</dbReference>
<sequence length="621" mass="69380">MTYTPAYANPLAANPLRTRADVEQALLDLFDPLLPAFSEGGARVSLSATAAHFDQAAADLEGFARPLWGLAPYAAGGGAFPHWPLFAKGLANGTDPEHPEYWGKVTDRDQRMVELAALGFALRLIPQHLWDPLDERARRNVATYLLEARPLLFADNNWKFFRVMIDLGLERVGVDFDRSLTEQYLQELEAFYLGDGWYRDGNVPRVDHYIPFAMHFYGLIYAALATTDGERKQRFRDWARLFAPNIRHWFADDGGTLVFGRSMTYRFACAGFWAALAFADEEALPWGEVKGYYLRHLRWWGQYPITDRSGVLTVGFGYANLLMSENYNSAGSPYWAFKAFLPLALPASHPFWTAEEAPAPAFSEPSPQPEPGMVMMHTPGNVVALSSGQENLQMRFGSEKYAKFAYSSRYAFSVESDERIFEGAALDGMLGFSDDGRHFRVRETNEEALIAGTILYARWRPWADVEVETWLLPAAPWHIRVHRIRTPRPLATAEGGFALPRADAYRKLETIEERTGAARVVGAADMSGIADLGSSIERRGVALKAPPNTNLLHPKTFVPQLRGEIPNGETILATAALALTDRFDAGRFWQEIPTAPTIAELEALIARDGRRVGAIAWRTTP</sequence>
<evidence type="ECO:0000259" key="1">
    <source>
        <dbReference type="Pfam" id="PF10022"/>
    </source>
</evidence>
<dbReference type="PANTHER" id="PTHR35339:SF4">
    <property type="entry name" value="LINALOOL DEHYDRATASE_ISOMERASE DOMAIN-CONTAINING PROTEIN"/>
    <property type="match status" value="1"/>
</dbReference>